<reference evidence="1" key="2">
    <citation type="journal article" date="2015" name="Fish Shellfish Immunol.">
        <title>Early steps in the European eel (Anguilla anguilla)-Vibrio vulnificus interaction in the gills: Role of the RtxA13 toxin.</title>
        <authorList>
            <person name="Callol A."/>
            <person name="Pajuelo D."/>
            <person name="Ebbesson L."/>
            <person name="Teles M."/>
            <person name="MacKenzie S."/>
            <person name="Amaro C."/>
        </authorList>
    </citation>
    <scope>NUCLEOTIDE SEQUENCE</scope>
</reference>
<proteinExistence type="predicted"/>
<evidence type="ECO:0000313" key="1">
    <source>
        <dbReference type="EMBL" id="JAH55487.1"/>
    </source>
</evidence>
<accession>A0A0E9TPU7</accession>
<protein>
    <submittedName>
        <fullName evidence="1">Uncharacterized protein</fullName>
    </submittedName>
</protein>
<reference evidence="1" key="1">
    <citation type="submission" date="2014-11" db="EMBL/GenBank/DDBJ databases">
        <authorList>
            <person name="Amaro Gonzalez C."/>
        </authorList>
    </citation>
    <scope>NUCLEOTIDE SEQUENCE</scope>
</reference>
<sequence length="9" mass="1143">MFSPWPLCY</sequence>
<dbReference type="EMBL" id="GBXM01053090">
    <property type="protein sequence ID" value="JAH55487.1"/>
    <property type="molecule type" value="Transcribed_RNA"/>
</dbReference>
<name>A0A0E9TPU7_ANGAN</name>
<organism evidence="1">
    <name type="scientific">Anguilla anguilla</name>
    <name type="common">European freshwater eel</name>
    <name type="synonym">Muraena anguilla</name>
    <dbReference type="NCBI Taxonomy" id="7936"/>
    <lineage>
        <taxon>Eukaryota</taxon>
        <taxon>Metazoa</taxon>
        <taxon>Chordata</taxon>
        <taxon>Craniata</taxon>
        <taxon>Vertebrata</taxon>
        <taxon>Euteleostomi</taxon>
        <taxon>Actinopterygii</taxon>
        <taxon>Neopterygii</taxon>
        <taxon>Teleostei</taxon>
        <taxon>Anguilliformes</taxon>
        <taxon>Anguillidae</taxon>
        <taxon>Anguilla</taxon>
    </lineage>
</organism>